<dbReference type="RefSeq" id="WP_093204789.1">
    <property type="nucleotide sequence ID" value="NZ_FNGS01000006.1"/>
</dbReference>
<evidence type="ECO:0000313" key="3">
    <source>
        <dbReference type="EMBL" id="SDM41310.1"/>
    </source>
</evidence>
<dbReference type="AlphaFoldDB" id="A0A1G9T0Y7"/>
<reference evidence="3 4" key="1">
    <citation type="submission" date="2016-10" db="EMBL/GenBank/DDBJ databases">
        <authorList>
            <person name="de Groot N.N."/>
        </authorList>
    </citation>
    <scope>NUCLEOTIDE SEQUENCE [LARGE SCALE GENOMIC DNA]</scope>
    <source>
        <strain evidence="3 4">DSM 21668</strain>
    </source>
</reference>
<dbReference type="EMBL" id="FNGS01000006">
    <property type="protein sequence ID" value="SDM41310.1"/>
    <property type="molecule type" value="Genomic_DNA"/>
</dbReference>
<evidence type="ECO:0000259" key="1">
    <source>
        <dbReference type="Pfam" id="PF18739"/>
    </source>
</evidence>
<proteinExistence type="predicted"/>
<organism evidence="3 4">
    <name type="scientific">Siphonobacter aquaeclarae</name>
    <dbReference type="NCBI Taxonomy" id="563176"/>
    <lineage>
        <taxon>Bacteria</taxon>
        <taxon>Pseudomonadati</taxon>
        <taxon>Bacteroidota</taxon>
        <taxon>Cytophagia</taxon>
        <taxon>Cytophagales</taxon>
        <taxon>Cytophagaceae</taxon>
        <taxon>Siphonobacter</taxon>
    </lineage>
</organism>
<gene>
    <name evidence="3" type="ORF">SAMN04488090_3369</name>
</gene>
<dbReference type="Pfam" id="PF18739">
    <property type="entry name" value="HEPN_Apea"/>
    <property type="match status" value="1"/>
</dbReference>
<protein>
    <submittedName>
        <fullName evidence="3">Uncharacterized protein</fullName>
    </submittedName>
</protein>
<evidence type="ECO:0000313" key="4">
    <source>
        <dbReference type="Proteomes" id="UP000198901"/>
    </source>
</evidence>
<accession>A0A1G9T0Y7</accession>
<dbReference type="Pfam" id="PF18862">
    <property type="entry name" value="ApeA_NTD1"/>
    <property type="match status" value="1"/>
</dbReference>
<feature type="domain" description="ApeA N-terminal" evidence="2">
    <location>
        <begin position="9"/>
        <end position="286"/>
    </location>
</feature>
<evidence type="ECO:0000259" key="2">
    <source>
        <dbReference type="Pfam" id="PF18862"/>
    </source>
</evidence>
<name>A0A1G9T0Y7_9BACT</name>
<dbReference type="InterPro" id="IPR041229">
    <property type="entry name" value="HEPN_Apea"/>
</dbReference>
<sequence length="482" mass="56698">MIDHIEAPGKWKIPGIDGELSGTLFVNEDRRELIVHYDKEYPIWRTANFNQGRDISHITGRSGKDVYHLFNSFFKHASPDELSKGVFTFFIDEVLRTSVDLPPDFGYDPKEEFPFESFDLIKNHEDNFIDKIYLKFNQLSRWIPFDGYKGRNKKEQYLLSISVKVSLSPVSTFYFDNTKIEIKNFVDYTLDTNISIERSPYFIITFPEKRNLKFAIKTVYKLIYFNSLITGMYLIPEETTIVQTNNESKKKIYYSYISVSAMKDKARHRLENKYYFIQFNSLKRTLHKIAKSYNEVYTQLSGSFSILYDTTDEINIDIRNVIFKIASYLESSERECQKYPSQPEGISTLTKVHKALTEEIRKSTLEKADKRIGRKKFQDLMLSKLSHFKDKNFKARISTIMDVIKLHDVDSKIKDDLGLERKDFINKVANIRNDIAHAKVDILERYTFNELVSVYFHCHQILRLFLLDLIGINKKNKPKSFL</sequence>
<dbReference type="InterPro" id="IPR041223">
    <property type="entry name" value="ApeA_NTD"/>
</dbReference>
<feature type="domain" description="Apea-like HEPN" evidence="1">
    <location>
        <begin position="346"/>
        <end position="475"/>
    </location>
</feature>
<dbReference type="Proteomes" id="UP000198901">
    <property type="component" value="Unassembled WGS sequence"/>
</dbReference>
<keyword evidence="4" id="KW-1185">Reference proteome</keyword>